<accession>A0A6B1G3N7</accession>
<sequence>MAEILNIEHDIRIDALRQQLARLGRGQVVVVLPSGCTHLESLPRLRLLQRQAQLQGQALALVTPDPTIRQNAKRLGIPAFGSEAAARWRRWGTAAAAPRNAANRTGTWLPEPPHWRQGNGSIDPKLRARPRFDRVRSRRIRAAKRYHRATPLWLQIVGYLFVGLFMVTFLSGFVYYV</sequence>
<keyword evidence="1" id="KW-1133">Transmembrane helix</keyword>
<keyword evidence="1" id="KW-0472">Membrane</keyword>
<feature type="non-terminal residue" evidence="2">
    <location>
        <position position="177"/>
    </location>
</feature>
<dbReference type="EMBL" id="VYDA01000322">
    <property type="protein sequence ID" value="MYH61805.1"/>
    <property type="molecule type" value="Genomic_DNA"/>
</dbReference>
<proteinExistence type="predicted"/>
<feature type="transmembrane region" description="Helical" evidence="1">
    <location>
        <begin position="152"/>
        <end position="176"/>
    </location>
</feature>
<evidence type="ECO:0000313" key="2">
    <source>
        <dbReference type="EMBL" id="MYH61805.1"/>
    </source>
</evidence>
<reference evidence="2" key="1">
    <citation type="submission" date="2019-09" db="EMBL/GenBank/DDBJ databases">
        <title>Characterisation of the sponge microbiome using genome-centric metagenomics.</title>
        <authorList>
            <person name="Engelberts J.P."/>
            <person name="Robbins S.J."/>
            <person name="De Goeij J.M."/>
            <person name="Aranda M."/>
            <person name="Bell S.C."/>
            <person name="Webster N.S."/>
        </authorList>
    </citation>
    <scope>NUCLEOTIDE SEQUENCE</scope>
    <source>
        <strain evidence="2">SB0675_bin_29</strain>
    </source>
</reference>
<comment type="caution">
    <text evidence="2">The sequence shown here is derived from an EMBL/GenBank/DDBJ whole genome shotgun (WGS) entry which is preliminary data.</text>
</comment>
<gene>
    <name evidence="2" type="ORF">F4148_08580</name>
</gene>
<keyword evidence="1" id="KW-0812">Transmembrane</keyword>
<organism evidence="2">
    <name type="scientific">Caldilineaceae bacterium SB0675_bin_29</name>
    <dbReference type="NCBI Taxonomy" id="2605266"/>
    <lineage>
        <taxon>Bacteria</taxon>
        <taxon>Bacillati</taxon>
        <taxon>Chloroflexota</taxon>
        <taxon>Caldilineae</taxon>
        <taxon>Caldilineales</taxon>
        <taxon>Caldilineaceae</taxon>
    </lineage>
</organism>
<protein>
    <submittedName>
        <fullName evidence="2">Uncharacterized protein</fullName>
    </submittedName>
</protein>
<evidence type="ECO:0000256" key="1">
    <source>
        <dbReference type="SAM" id="Phobius"/>
    </source>
</evidence>
<dbReference type="AlphaFoldDB" id="A0A6B1G3N7"/>
<name>A0A6B1G3N7_9CHLR</name>